<keyword evidence="8" id="KW-0274">FAD</keyword>
<organism evidence="18 19">
    <name type="scientific">Tianweitania populi</name>
    <dbReference type="NCBI Taxonomy" id="1607949"/>
    <lineage>
        <taxon>Bacteria</taxon>
        <taxon>Pseudomonadati</taxon>
        <taxon>Pseudomonadota</taxon>
        <taxon>Alphaproteobacteria</taxon>
        <taxon>Hyphomicrobiales</taxon>
        <taxon>Phyllobacteriaceae</taxon>
        <taxon>Tianweitania</taxon>
    </lineage>
</organism>
<evidence type="ECO:0000256" key="15">
    <source>
        <dbReference type="ARBA" id="ARBA00047316"/>
    </source>
</evidence>
<evidence type="ECO:0000256" key="10">
    <source>
        <dbReference type="ARBA" id="ARBA00043973"/>
    </source>
</evidence>
<evidence type="ECO:0000256" key="7">
    <source>
        <dbReference type="ARBA" id="ARBA00022741"/>
    </source>
</evidence>
<keyword evidence="4" id="KW-0963">Cytoplasm</keyword>
<evidence type="ECO:0000256" key="13">
    <source>
        <dbReference type="ARBA" id="ARBA00044216"/>
    </source>
</evidence>
<keyword evidence="7" id="KW-0547">Nucleotide-binding</keyword>
<evidence type="ECO:0000256" key="1">
    <source>
        <dbReference type="ARBA" id="ARBA00001917"/>
    </source>
</evidence>
<evidence type="ECO:0000256" key="2">
    <source>
        <dbReference type="ARBA" id="ARBA00001974"/>
    </source>
</evidence>
<dbReference type="AlphaFoldDB" id="A0A8J3DQS7"/>
<evidence type="ECO:0000256" key="6">
    <source>
        <dbReference type="ARBA" id="ARBA00022643"/>
    </source>
</evidence>
<comment type="similarity">
    <text evidence="10">Belongs to the SoxB family.</text>
</comment>
<sequence>MAHSRTANRYSALSLVREGLRGHSGWQQAWRSPEPKAAYDAVIIGGGGQGLATAYYLAKNHGMTKVAVVEKGWIGGGNTGRNTSTIRSNYFYPESVALYDYSLKLYETLGKELNYNIMFSQRGVVTVAHSDAEMEIAARIVNAMQINDTDAELFSRDQVLEKAPLLNSGDQARYPIFGGVWQGRAGVARHDAVAWGYARAADGFGVDIIQDCAVTGFLIENGRCVGVETSKGEIRAGAVGIATAGNSGVVAGMAGFNLPIKSYSLQAMVSEPVKPCLDTVVLYLGTGTYLFQSDKGEIVVGGGIDRIPSYAQRGNPPVQATVLSGMLEMFPSFGQLKMLRQWAGVVDVVPDSSPIIGPSPVPGLYLNCGWGTGGFKAIPAGGVLLAHLMATGEHHDISRPFDLDRFRTGRLIDEAAGSGIAH</sequence>
<comment type="catalytic activity">
    <reaction evidence="16">
        <text>sarcosine + (6S)-5,6,7,8-tetrahydrofolate + O2 = (6R)-5,10-methylene-5,6,7,8-tetrahydrofolate + glycine + H2O2</text>
        <dbReference type="Rhea" id="RHEA:70455"/>
        <dbReference type="ChEBI" id="CHEBI:15379"/>
        <dbReference type="ChEBI" id="CHEBI:15636"/>
        <dbReference type="ChEBI" id="CHEBI:16240"/>
        <dbReference type="ChEBI" id="CHEBI:57305"/>
        <dbReference type="ChEBI" id="CHEBI:57433"/>
        <dbReference type="ChEBI" id="CHEBI:57453"/>
        <dbReference type="EC" id="1.5.3.24"/>
    </reaction>
</comment>
<dbReference type="SUPFAM" id="SSF54373">
    <property type="entry name" value="FAD-linked reductases, C-terminal domain"/>
    <property type="match status" value="1"/>
</dbReference>
<evidence type="ECO:0000259" key="17">
    <source>
        <dbReference type="PROSITE" id="PS50206"/>
    </source>
</evidence>
<evidence type="ECO:0000313" key="19">
    <source>
        <dbReference type="Proteomes" id="UP000630142"/>
    </source>
</evidence>
<dbReference type="GO" id="GO:0008115">
    <property type="term" value="F:sarcosine oxidase activity"/>
    <property type="evidence" value="ECO:0007669"/>
    <property type="project" value="InterPro"/>
</dbReference>
<dbReference type="InterPro" id="IPR006278">
    <property type="entry name" value="SoxB"/>
</dbReference>
<gene>
    <name evidence="18" type="ORF">GCM10016234_24050</name>
</gene>
<comment type="subcellular location">
    <subcellularLocation>
        <location evidence="3">Cytoplasm</location>
    </subcellularLocation>
</comment>
<evidence type="ECO:0000256" key="3">
    <source>
        <dbReference type="ARBA" id="ARBA00004496"/>
    </source>
</evidence>
<dbReference type="Pfam" id="PF01266">
    <property type="entry name" value="DAO"/>
    <property type="match status" value="1"/>
</dbReference>
<dbReference type="InterPro" id="IPR001763">
    <property type="entry name" value="Rhodanese-like_dom"/>
</dbReference>
<dbReference type="EMBL" id="BMZQ01000002">
    <property type="protein sequence ID" value="GHD16201.1"/>
    <property type="molecule type" value="Genomic_DNA"/>
</dbReference>
<name>A0A8J3DQS7_9HYPH</name>
<keyword evidence="6" id="KW-0288">FMN</keyword>
<comment type="catalytic activity">
    <reaction evidence="15">
        <text>sarcosine + O2 + H2O = formaldehyde + glycine + H2O2</text>
        <dbReference type="Rhea" id="RHEA:13313"/>
        <dbReference type="ChEBI" id="CHEBI:15377"/>
        <dbReference type="ChEBI" id="CHEBI:15379"/>
        <dbReference type="ChEBI" id="CHEBI:16240"/>
        <dbReference type="ChEBI" id="CHEBI:16842"/>
        <dbReference type="ChEBI" id="CHEBI:57305"/>
        <dbReference type="ChEBI" id="CHEBI:57433"/>
    </reaction>
</comment>
<evidence type="ECO:0000256" key="5">
    <source>
        <dbReference type="ARBA" id="ARBA00022630"/>
    </source>
</evidence>
<keyword evidence="19" id="KW-1185">Reference proteome</keyword>
<dbReference type="GO" id="GO:0005737">
    <property type="term" value="C:cytoplasm"/>
    <property type="evidence" value="ECO:0007669"/>
    <property type="project" value="UniProtKB-SubCell"/>
</dbReference>
<dbReference type="PANTHER" id="PTHR13847:SF287">
    <property type="entry name" value="FAD-DEPENDENT OXIDOREDUCTASE DOMAIN-CONTAINING PROTEIN 1"/>
    <property type="match status" value="1"/>
</dbReference>
<feature type="domain" description="Rhodanese" evidence="17">
    <location>
        <begin position="42"/>
        <end position="85"/>
    </location>
</feature>
<dbReference type="EC" id="1.5.3.24" evidence="11"/>
<comment type="caution">
    <text evidence="18">The sequence shown here is derived from an EMBL/GenBank/DDBJ whole genome shotgun (WGS) entry which is preliminary data.</text>
</comment>
<evidence type="ECO:0000256" key="16">
    <source>
        <dbReference type="ARBA" id="ARBA00048917"/>
    </source>
</evidence>
<accession>A0A8J3DQS7</accession>
<dbReference type="PANTHER" id="PTHR13847">
    <property type="entry name" value="SARCOSINE DEHYDROGENASE-RELATED"/>
    <property type="match status" value="1"/>
</dbReference>
<dbReference type="InterPro" id="IPR006076">
    <property type="entry name" value="FAD-dep_OxRdtase"/>
</dbReference>
<dbReference type="SUPFAM" id="SSF51905">
    <property type="entry name" value="FAD/NAD(P)-binding domain"/>
    <property type="match status" value="1"/>
</dbReference>
<evidence type="ECO:0000256" key="8">
    <source>
        <dbReference type="ARBA" id="ARBA00022827"/>
    </source>
</evidence>
<reference evidence="18" key="1">
    <citation type="journal article" date="2014" name="Int. J. Syst. Evol. Microbiol.">
        <title>Complete genome sequence of Corynebacterium casei LMG S-19264T (=DSM 44701T), isolated from a smear-ripened cheese.</title>
        <authorList>
            <consortium name="US DOE Joint Genome Institute (JGI-PGF)"/>
            <person name="Walter F."/>
            <person name="Albersmeier A."/>
            <person name="Kalinowski J."/>
            <person name="Ruckert C."/>
        </authorList>
    </citation>
    <scope>NUCLEOTIDE SEQUENCE</scope>
    <source>
        <strain evidence="18">KCTC 42249</strain>
    </source>
</reference>
<evidence type="ECO:0000256" key="9">
    <source>
        <dbReference type="ARBA" id="ARBA00023002"/>
    </source>
</evidence>
<comment type="cofactor">
    <cofactor evidence="1">
        <name>FMN</name>
        <dbReference type="ChEBI" id="CHEBI:58210"/>
    </cofactor>
</comment>
<dbReference type="GO" id="GO:0046653">
    <property type="term" value="P:tetrahydrofolate metabolic process"/>
    <property type="evidence" value="ECO:0007669"/>
    <property type="project" value="InterPro"/>
</dbReference>
<evidence type="ECO:0000256" key="11">
    <source>
        <dbReference type="ARBA" id="ARBA00044044"/>
    </source>
</evidence>
<evidence type="ECO:0000256" key="4">
    <source>
        <dbReference type="ARBA" id="ARBA00022490"/>
    </source>
</evidence>
<proteinExistence type="inferred from homology"/>
<protein>
    <recommendedName>
        <fullName evidence="12">Sarcosine oxidase subunit beta</fullName>
        <ecNumber evidence="11">1.5.3.24</ecNumber>
    </recommendedName>
    <alternativeName>
        <fullName evidence="13">Sarcosine oxidase (5,10-methylenetetrahydrofolate-forming) subunit beta</fullName>
    </alternativeName>
    <alternativeName>
        <fullName evidence="14">Tetrameric sarcosine oxidase subunit beta</fullName>
    </alternativeName>
</protein>
<reference evidence="18" key="2">
    <citation type="submission" date="2020-09" db="EMBL/GenBank/DDBJ databases">
        <authorList>
            <person name="Sun Q."/>
            <person name="Kim S."/>
        </authorList>
    </citation>
    <scope>NUCLEOTIDE SEQUENCE</scope>
    <source>
        <strain evidence="18">KCTC 42249</strain>
    </source>
</reference>
<evidence type="ECO:0000313" key="18">
    <source>
        <dbReference type="EMBL" id="GHD16201.1"/>
    </source>
</evidence>
<dbReference type="Gene3D" id="3.50.50.60">
    <property type="entry name" value="FAD/NAD(P)-binding domain"/>
    <property type="match status" value="1"/>
</dbReference>
<dbReference type="Gene3D" id="3.30.9.10">
    <property type="entry name" value="D-Amino Acid Oxidase, subunit A, domain 2"/>
    <property type="match status" value="1"/>
</dbReference>
<dbReference type="Proteomes" id="UP000630142">
    <property type="component" value="Unassembled WGS sequence"/>
</dbReference>
<evidence type="ECO:0000256" key="12">
    <source>
        <dbReference type="ARBA" id="ARBA00044150"/>
    </source>
</evidence>
<dbReference type="PROSITE" id="PS50206">
    <property type="entry name" value="RHODANESE_3"/>
    <property type="match status" value="1"/>
</dbReference>
<dbReference type="RefSeq" id="WP_189504145.1">
    <property type="nucleotide sequence ID" value="NZ_BMZQ01000002.1"/>
</dbReference>
<dbReference type="GO" id="GO:0000166">
    <property type="term" value="F:nucleotide binding"/>
    <property type="evidence" value="ECO:0007669"/>
    <property type="project" value="UniProtKB-KW"/>
</dbReference>
<dbReference type="InterPro" id="IPR036188">
    <property type="entry name" value="FAD/NAD-bd_sf"/>
</dbReference>
<dbReference type="NCBIfam" id="TIGR01373">
    <property type="entry name" value="soxB"/>
    <property type="match status" value="1"/>
</dbReference>
<keyword evidence="5" id="KW-0285">Flavoprotein</keyword>
<keyword evidence="9" id="KW-0560">Oxidoreductase</keyword>
<evidence type="ECO:0000256" key="14">
    <source>
        <dbReference type="ARBA" id="ARBA00044295"/>
    </source>
</evidence>
<comment type="cofactor">
    <cofactor evidence="2">
        <name>FAD</name>
        <dbReference type="ChEBI" id="CHEBI:57692"/>
    </cofactor>
</comment>